<gene>
    <name evidence="2" type="ORF">DFH94DRAFT_718124</name>
</gene>
<organism evidence="2 3">
    <name type="scientific">Russula ochroleuca</name>
    <dbReference type="NCBI Taxonomy" id="152965"/>
    <lineage>
        <taxon>Eukaryota</taxon>
        <taxon>Fungi</taxon>
        <taxon>Dikarya</taxon>
        <taxon>Basidiomycota</taxon>
        <taxon>Agaricomycotina</taxon>
        <taxon>Agaricomycetes</taxon>
        <taxon>Russulales</taxon>
        <taxon>Russulaceae</taxon>
        <taxon>Russula</taxon>
    </lineage>
</organism>
<keyword evidence="1" id="KW-1133">Transmembrane helix</keyword>
<keyword evidence="1" id="KW-0812">Transmembrane</keyword>
<reference evidence="2" key="1">
    <citation type="submission" date="2019-10" db="EMBL/GenBank/DDBJ databases">
        <authorList>
            <consortium name="DOE Joint Genome Institute"/>
            <person name="Kuo A."/>
            <person name="Miyauchi S."/>
            <person name="Kiss E."/>
            <person name="Drula E."/>
            <person name="Kohler A."/>
            <person name="Sanchez-Garcia M."/>
            <person name="Andreopoulos B."/>
            <person name="Barry K.W."/>
            <person name="Bonito G."/>
            <person name="Buee M."/>
            <person name="Carver A."/>
            <person name="Chen C."/>
            <person name="Cichocki N."/>
            <person name="Clum A."/>
            <person name="Culley D."/>
            <person name="Crous P.W."/>
            <person name="Fauchery L."/>
            <person name="Girlanda M."/>
            <person name="Hayes R."/>
            <person name="Keri Z."/>
            <person name="LaButti K."/>
            <person name="Lipzen A."/>
            <person name="Lombard V."/>
            <person name="Magnuson J."/>
            <person name="Maillard F."/>
            <person name="Morin E."/>
            <person name="Murat C."/>
            <person name="Nolan M."/>
            <person name="Ohm R."/>
            <person name="Pangilinan J."/>
            <person name="Pereira M."/>
            <person name="Perotto S."/>
            <person name="Peter M."/>
            <person name="Riley R."/>
            <person name="Sitrit Y."/>
            <person name="Stielow B."/>
            <person name="Szollosi G."/>
            <person name="Zifcakova L."/>
            <person name="Stursova M."/>
            <person name="Spatafora J.W."/>
            <person name="Tedersoo L."/>
            <person name="Vaario L.-M."/>
            <person name="Yamada A."/>
            <person name="Yan M."/>
            <person name="Wang P."/>
            <person name="Xu J."/>
            <person name="Bruns T."/>
            <person name="Baldrian P."/>
            <person name="Vilgalys R."/>
            <person name="Henrissat B."/>
            <person name="Grigoriev I.V."/>
            <person name="Hibbett D."/>
            <person name="Nagy L.G."/>
            <person name="Martin F.M."/>
        </authorList>
    </citation>
    <scope>NUCLEOTIDE SEQUENCE</scope>
    <source>
        <strain evidence="2">Prilba</strain>
    </source>
</reference>
<comment type="caution">
    <text evidence="2">The sequence shown here is derived from an EMBL/GenBank/DDBJ whole genome shotgun (WGS) entry which is preliminary data.</text>
</comment>
<name>A0A9P5N353_9AGAM</name>
<evidence type="ECO:0000313" key="2">
    <source>
        <dbReference type="EMBL" id="KAF8485082.1"/>
    </source>
</evidence>
<protein>
    <submittedName>
        <fullName evidence="2">Uncharacterized protein</fullName>
    </submittedName>
</protein>
<evidence type="ECO:0000256" key="1">
    <source>
        <dbReference type="SAM" id="Phobius"/>
    </source>
</evidence>
<keyword evidence="3" id="KW-1185">Reference proteome</keyword>
<dbReference type="AlphaFoldDB" id="A0A9P5N353"/>
<sequence>MATHGTRRHRLPKHRPDFILVPAPEDASLSEMGEKSPLPAIVVTPSSPSCSADFSVAFLAPPEKPTAKERPFSLAAPLNLKARTTFLLLLLLFIMACHLFTHRLAASRPHLQFGIMQGVTEEAQSAASNHISWLDWQDFWGVQASDFDGKREFVVAEPPPDY</sequence>
<dbReference type="OrthoDB" id="3259878at2759"/>
<keyword evidence="1" id="KW-0472">Membrane</keyword>
<evidence type="ECO:0000313" key="3">
    <source>
        <dbReference type="Proteomes" id="UP000759537"/>
    </source>
</evidence>
<dbReference type="Proteomes" id="UP000759537">
    <property type="component" value="Unassembled WGS sequence"/>
</dbReference>
<proteinExistence type="predicted"/>
<accession>A0A9P5N353</accession>
<reference evidence="2" key="2">
    <citation type="journal article" date="2020" name="Nat. Commun.">
        <title>Large-scale genome sequencing of mycorrhizal fungi provides insights into the early evolution of symbiotic traits.</title>
        <authorList>
            <person name="Miyauchi S."/>
            <person name="Kiss E."/>
            <person name="Kuo A."/>
            <person name="Drula E."/>
            <person name="Kohler A."/>
            <person name="Sanchez-Garcia M."/>
            <person name="Morin E."/>
            <person name="Andreopoulos B."/>
            <person name="Barry K.W."/>
            <person name="Bonito G."/>
            <person name="Buee M."/>
            <person name="Carver A."/>
            <person name="Chen C."/>
            <person name="Cichocki N."/>
            <person name="Clum A."/>
            <person name="Culley D."/>
            <person name="Crous P.W."/>
            <person name="Fauchery L."/>
            <person name="Girlanda M."/>
            <person name="Hayes R.D."/>
            <person name="Keri Z."/>
            <person name="LaButti K."/>
            <person name="Lipzen A."/>
            <person name="Lombard V."/>
            <person name="Magnuson J."/>
            <person name="Maillard F."/>
            <person name="Murat C."/>
            <person name="Nolan M."/>
            <person name="Ohm R.A."/>
            <person name="Pangilinan J."/>
            <person name="Pereira M.F."/>
            <person name="Perotto S."/>
            <person name="Peter M."/>
            <person name="Pfister S."/>
            <person name="Riley R."/>
            <person name="Sitrit Y."/>
            <person name="Stielow J.B."/>
            <person name="Szollosi G."/>
            <person name="Zifcakova L."/>
            <person name="Stursova M."/>
            <person name="Spatafora J.W."/>
            <person name="Tedersoo L."/>
            <person name="Vaario L.M."/>
            <person name="Yamada A."/>
            <person name="Yan M."/>
            <person name="Wang P."/>
            <person name="Xu J."/>
            <person name="Bruns T."/>
            <person name="Baldrian P."/>
            <person name="Vilgalys R."/>
            <person name="Dunand C."/>
            <person name="Henrissat B."/>
            <person name="Grigoriev I.V."/>
            <person name="Hibbett D."/>
            <person name="Nagy L.G."/>
            <person name="Martin F.M."/>
        </authorList>
    </citation>
    <scope>NUCLEOTIDE SEQUENCE</scope>
    <source>
        <strain evidence="2">Prilba</strain>
    </source>
</reference>
<feature type="transmembrane region" description="Helical" evidence="1">
    <location>
        <begin position="86"/>
        <end position="106"/>
    </location>
</feature>
<dbReference type="EMBL" id="WHVB01000003">
    <property type="protein sequence ID" value="KAF8485082.1"/>
    <property type="molecule type" value="Genomic_DNA"/>
</dbReference>